<evidence type="ECO:0000256" key="5">
    <source>
        <dbReference type="ARBA" id="ARBA00022692"/>
    </source>
</evidence>
<feature type="transmembrane region" description="Helical" evidence="8">
    <location>
        <begin position="21"/>
        <end position="40"/>
    </location>
</feature>
<name>A0A1F5YRL6_9BACT</name>
<evidence type="ECO:0000313" key="10">
    <source>
        <dbReference type="EMBL" id="OGG02713.1"/>
    </source>
</evidence>
<gene>
    <name evidence="10" type="ORF">A3F83_13755</name>
</gene>
<evidence type="ECO:0000256" key="7">
    <source>
        <dbReference type="ARBA" id="ARBA00023136"/>
    </source>
</evidence>
<keyword evidence="6 8" id="KW-1133">Transmembrane helix</keyword>
<comment type="caution">
    <text evidence="10">The sequence shown here is derived from an EMBL/GenBank/DDBJ whole genome shotgun (WGS) entry which is preliminary data.</text>
</comment>
<dbReference type="PANTHER" id="PTHR30294">
    <property type="entry name" value="MEMBRANE COMPONENT OF ABC TRANSPORTER YHHJ-RELATED"/>
    <property type="match status" value="1"/>
</dbReference>
<evidence type="ECO:0000256" key="8">
    <source>
        <dbReference type="SAM" id="Phobius"/>
    </source>
</evidence>
<protein>
    <recommendedName>
        <fullName evidence="9">ABC transmembrane type-2 domain-containing protein</fullName>
    </recommendedName>
</protein>
<keyword evidence="5 8" id="KW-0812">Transmembrane</keyword>
<evidence type="ECO:0000256" key="6">
    <source>
        <dbReference type="ARBA" id="ARBA00022989"/>
    </source>
</evidence>
<dbReference type="PROSITE" id="PS51012">
    <property type="entry name" value="ABC_TM2"/>
    <property type="match status" value="1"/>
</dbReference>
<dbReference type="AlphaFoldDB" id="A0A1F5YRL6"/>
<dbReference type="Gene3D" id="3.40.1710.10">
    <property type="entry name" value="abc type-2 transporter like domain"/>
    <property type="match status" value="1"/>
</dbReference>
<feature type="domain" description="ABC transmembrane type-2" evidence="9">
    <location>
        <begin position="151"/>
        <end position="376"/>
    </location>
</feature>
<sequence>MKAIKAIIKKEFLQVLRDPNMMRIIFVIPLVQLFILGYAITFDIKNVALVVHDGDRSALSRLLVEKVMQSRRFRLVANEASQENFKSYFKTSRATVGLSIPRDFEKDYSAGKAPQVLVLADGLDSNTSLVALGYLQRIVLGSISELTSASGEFKRSKGAPAVSALRLEPRVRVWFNPNLESRFYMLPGIVAILVTMTTVLLTGMGIVREREIGTLEQLNVSPVRSWQLMLGKTVPFAVLGFILLLPSLAVVAFWYRIPMAGSLWLLLGFSLIFLLSTLGVGLLISTLATSQQEAVLLAFFFNIFAILMSGLFAPIHNMPEVVQKLTYVNPVRYFMEIIRGIYLKGSGFQYLWKDGAALLAWGLVAIGLAALRFKKQSN</sequence>
<dbReference type="InterPro" id="IPR047817">
    <property type="entry name" value="ABC2_TM_bact-type"/>
</dbReference>
<organism evidence="10 11">
    <name type="scientific">Candidatus Glassbacteria bacterium RIFCSPLOWO2_12_FULL_58_11</name>
    <dbReference type="NCBI Taxonomy" id="1817867"/>
    <lineage>
        <taxon>Bacteria</taxon>
        <taxon>Candidatus Glassiibacteriota</taxon>
    </lineage>
</organism>
<dbReference type="Proteomes" id="UP000179129">
    <property type="component" value="Unassembled WGS sequence"/>
</dbReference>
<comment type="subcellular location">
    <subcellularLocation>
        <location evidence="1">Cell membrane</location>
        <topology evidence="1">Multi-pass membrane protein</topology>
    </subcellularLocation>
</comment>
<evidence type="ECO:0000256" key="1">
    <source>
        <dbReference type="ARBA" id="ARBA00004651"/>
    </source>
</evidence>
<dbReference type="STRING" id="1817867.A3F83_13755"/>
<dbReference type="Pfam" id="PF12698">
    <property type="entry name" value="ABC2_membrane_3"/>
    <property type="match status" value="1"/>
</dbReference>
<reference evidence="10 11" key="1">
    <citation type="journal article" date="2016" name="Nat. Commun.">
        <title>Thousands of microbial genomes shed light on interconnected biogeochemical processes in an aquifer system.</title>
        <authorList>
            <person name="Anantharaman K."/>
            <person name="Brown C.T."/>
            <person name="Hug L.A."/>
            <person name="Sharon I."/>
            <person name="Castelle C.J."/>
            <person name="Probst A.J."/>
            <person name="Thomas B.C."/>
            <person name="Singh A."/>
            <person name="Wilkins M.J."/>
            <person name="Karaoz U."/>
            <person name="Brodie E.L."/>
            <person name="Williams K.H."/>
            <person name="Hubbard S.S."/>
            <person name="Banfield J.F."/>
        </authorList>
    </citation>
    <scope>NUCLEOTIDE SEQUENCE [LARGE SCALE GENOMIC DNA]</scope>
</reference>
<comment type="similarity">
    <text evidence="2">Belongs to the ABC-2 integral membrane protein family.</text>
</comment>
<feature type="transmembrane region" description="Helical" evidence="8">
    <location>
        <begin position="184"/>
        <end position="207"/>
    </location>
</feature>
<dbReference type="InterPro" id="IPR051449">
    <property type="entry name" value="ABC-2_transporter_component"/>
</dbReference>
<keyword evidence="7 8" id="KW-0472">Membrane</keyword>
<keyword evidence="3" id="KW-0813">Transport</keyword>
<keyword evidence="4" id="KW-1003">Cell membrane</keyword>
<dbReference type="GO" id="GO:0140359">
    <property type="term" value="F:ABC-type transporter activity"/>
    <property type="evidence" value="ECO:0007669"/>
    <property type="project" value="InterPro"/>
</dbReference>
<proteinExistence type="inferred from homology"/>
<dbReference type="GO" id="GO:0005886">
    <property type="term" value="C:plasma membrane"/>
    <property type="evidence" value="ECO:0007669"/>
    <property type="project" value="UniProtKB-SubCell"/>
</dbReference>
<feature type="transmembrane region" description="Helical" evidence="8">
    <location>
        <begin position="296"/>
        <end position="315"/>
    </location>
</feature>
<feature type="transmembrane region" description="Helical" evidence="8">
    <location>
        <begin position="263"/>
        <end position="284"/>
    </location>
</feature>
<dbReference type="InterPro" id="IPR013525">
    <property type="entry name" value="ABC2_TM"/>
</dbReference>
<evidence type="ECO:0000256" key="4">
    <source>
        <dbReference type="ARBA" id="ARBA00022475"/>
    </source>
</evidence>
<evidence type="ECO:0000313" key="11">
    <source>
        <dbReference type="Proteomes" id="UP000179129"/>
    </source>
</evidence>
<feature type="transmembrane region" description="Helical" evidence="8">
    <location>
        <begin position="355"/>
        <end position="373"/>
    </location>
</feature>
<evidence type="ECO:0000259" key="9">
    <source>
        <dbReference type="PROSITE" id="PS51012"/>
    </source>
</evidence>
<evidence type="ECO:0000256" key="2">
    <source>
        <dbReference type="ARBA" id="ARBA00007783"/>
    </source>
</evidence>
<dbReference type="EMBL" id="MFIX01000176">
    <property type="protein sequence ID" value="OGG02713.1"/>
    <property type="molecule type" value="Genomic_DNA"/>
</dbReference>
<dbReference type="PANTHER" id="PTHR30294:SF29">
    <property type="entry name" value="MULTIDRUG ABC TRANSPORTER PERMEASE YBHS-RELATED"/>
    <property type="match status" value="1"/>
</dbReference>
<evidence type="ECO:0000256" key="3">
    <source>
        <dbReference type="ARBA" id="ARBA00022448"/>
    </source>
</evidence>
<feature type="transmembrane region" description="Helical" evidence="8">
    <location>
        <begin position="234"/>
        <end position="257"/>
    </location>
</feature>
<accession>A0A1F5YRL6</accession>